<sequence length="234" mass="25949">MFEIAQARWSAVDGRVPRYHGDPRQTPICPIHTFGTTSCLLPTCQPPVDHVYQTRVQKIPKKPHSRDSPMPDALTSTTSSFWLCWRMQPSTCVISANANTTMRHAASGAHGEENVTPTNNATQRNPECRIASLSSGSTRPTITIIAPAAFGSALLGAARAHIHFHLTMDWSSRTAYIPFLSNLIVIRSSASPMYHVEFKQNKCFDPTLKPFSLKFDAILEYTYEPSVSGHFLGF</sequence>
<keyword evidence="2" id="KW-1185">Reference proteome</keyword>
<accession>A0AAN6X7P3</accession>
<proteinExistence type="predicted"/>
<protein>
    <submittedName>
        <fullName evidence="1">Uncharacterized protein</fullName>
    </submittedName>
</protein>
<reference evidence="1" key="1">
    <citation type="journal article" date="2023" name="Mol. Phylogenet. Evol.">
        <title>Genome-scale phylogeny and comparative genomics of the fungal order Sordariales.</title>
        <authorList>
            <person name="Hensen N."/>
            <person name="Bonometti L."/>
            <person name="Westerberg I."/>
            <person name="Brannstrom I.O."/>
            <person name="Guillou S."/>
            <person name="Cros-Aarteil S."/>
            <person name="Calhoun S."/>
            <person name="Haridas S."/>
            <person name="Kuo A."/>
            <person name="Mondo S."/>
            <person name="Pangilinan J."/>
            <person name="Riley R."/>
            <person name="LaButti K."/>
            <person name="Andreopoulos B."/>
            <person name="Lipzen A."/>
            <person name="Chen C."/>
            <person name="Yan M."/>
            <person name="Daum C."/>
            <person name="Ng V."/>
            <person name="Clum A."/>
            <person name="Steindorff A."/>
            <person name="Ohm R.A."/>
            <person name="Martin F."/>
            <person name="Silar P."/>
            <person name="Natvig D.O."/>
            <person name="Lalanne C."/>
            <person name="Gautier V."/>
            <person name="Ament-Velasquez S.L."/>
            <person name="Kruys A."/>
            <person name="Hutchinson M.I."/>
            <person name="Powell A.J."/>
            <person name="Barry K."/>
            <person name="Miller A.N."/>
            <person name="Grigoriev I.V."/>
            <person name="Debuchy R."/>
            <person name="Gladieux P."/>
            <person name="Hiltunen Thoren M."/>
            <person name="Johannesson H."/>
        </authorList>
    </citation>
    <scope>NUCLEOTIDE SEQUENCE</scope>
    <source>
        <strain evidence="1">CBS 315.58</strain>
    </source>
</reference>
<comment type="caution">
    <text evidence="1">The sequence shown here is derived from an EMBL/GenBank/DDBJ whole genome shotgun (WGS) entry which is preliminary data.</text>
</comment>
<evidence type="ECO:0000313" key="1">
    <source>
        <dbReference type="EMBL" id="KAK4195649.1"/>
    </source>
</evidence>
<evidence type="ECO:0000313" key="2">
    <source>
        <dbReference type="Proteomes" id="UP001303160"/>
    </source>
</evidence>
<dbReference type="Proteomes" id="UP001303160">
    <property type="component" value="Unassembled WGS sequence"/>
</dbReference>
<dbReference type="EMBL" id="MU864007">
    <property type="protein sequence ID" value="KAK4195649.1"/>
    <property type="molecule type" value="Genomic_DNA"/>
</dbReference>
<dbReference type="AlphaFoldDB" id="A0AAN6X7P3"/>
<organism evidence="1 2">
    <name type="scientific">Triangularia verruculosa</name>
    <dbReference type="NCBI Taxonomy" id="2587418"/>
    <lineage>
        <taxon>Eukaryota</taxon>
        <taxon>Fungi</taxon>
        <taxon>Dikarya</taxon>
        <taxon>Ascomycota</taxon>
        <taxon>Pezizomycotina</taxon>
        <taxon>Sordariomycetes</taxon>
        <taxon>Sordariomycetidae</taxon>
        <taxon>Sordariales</taxon>
        <taxon>Podosporaceae</taxon>
        <taxon>Triangularia</taxon>
    </lineage>
</organism>
<reference evidence="1" key="2">
    <citation type="submission" date="2023-05" db="EMBL/GenBank/DDBJ databases">
        <authorList>
            <consortium name="Lawrence Berkeley National Laboratory"/>
            <person name="Steindorff A."/>
            <person name="Hensen N."/>
            <person name="Bonometti L."/>
            <person name="Westerberg I."/>
            <person name="Brannstrom I.O."/>
            <person name="Guillou S."/>
            <person name="Cros-Aarteil S."/>
            <person name="Calhoun S."/>
            <person name="Haridas S."/>
            <person name="Kuo A."/>
            <person name="Mondo S."/>
            <person name="Pangilinan J."/>
            <person name="Riley R."/>
            <person name="Labutti K."/>
            <person name="Andreopoulos B."/>
            <person name="Lipzen A."/>
            <person name="Chen C."/>
            <person name="Yanf M."/>
            <person name="Daum C."/>
            <person name="Ng V."/>
            <person name="Clum A."/>
            <person name="Ohm R."/>
            <person name="Martin F."/>
            <person name="Silar P."/>
            <person name="Natvig D."/>
            <person name="Lalanne C."/>
            <person name="Gautier V."/>
            <person name="Ament-Velasquez S.L."/>
            <person name="Kruys A."/>
            <person name="Hutchinson M.I."/>
            <person name="Powell A.J."/>
            <person name="Barry K."/>
            <person name="Miller A.N."/>
            <person name="Grigoriev I.V."/>
            <person name="Debuchy R."/>
            <person name="Gladieux P."/>
            <person name="Thoren M.H."/>
            <person name="Johannesson H."/>
        </authorList>
    </citation>
    <scope>NUCLEOTIDE SEQUENCE</scope>
    <source>
        <strain evidence="1">CBS 315.58</strain>
    </source>
</reference>
<gene>
    <name evidence="1" type="ORF">QBC40DRAFT_18981</name>
</gene>
<name>A0AAN6X7P3_9PEZI</name>